<organism evidence="3 4">
    <name type="scientific">Luteococcus peritonei</name>
    <dbReference type="NCBI Taxonomy" id="88874"/>
    <lineage>
        <taxon>Bacteria</taxon>
        <taxon>Bacillati</taxon>
        <taxon>Actinomycetota</taxon>
        <taxon>Actinomycetes</taxon>
        <taxon>Propionibacteriales</taxon>
        <taxon>Propionibacteriaceae</taxon>
        <taxon>Luteococcus</taxon>
    </lineage>
</organism>
<keyword evidence="4" id="KW-1185">Reference proteome</keyword>
<proteinExistence type="predicted"/>
<accession>A0ABW4RX35</accession>
<evidence type="ECO:0000313" key="4">
    <source>
        <dbReference type="Proteomes" id="UP001597326"/>
    </source>
</evidence>
<dbReference type="EMBL" id="JBHUFZ010000017">
    <property type="protein sequence ID" value="MFD1890183.1"/>
    <property type="molecule type" value="Genomic_DNA"/>
</dbReference>
<evidence type="ECO:0000313" key="3">
    <source>
        <dbReference type="EMBL" id="MFD1890183.1"/>
    </source>
</evidence>
<name>A0ABW4RX35_9ACTN</name>
<reference evidence="4" key="1">
    <citation type="journal article" date="2019" name="Int. J. Syst. Evol. Microbiol.">
        <title>The Global Catalogue of Microorganisms (GCM) 10K type strain sequencing project: providing services to taxonomists for standard genome sequencing and annotation.</title>
        <authorList>
            <consortium name="The Broad Institute Genomics Platform"/>
            <consortium name="The Broad Institute Genome Sequencing Center for Infectious Disease"/>
            <person name="Wu L."/>
            <person name="Ma J."/>
        </authorList>
    </citation>
    <scope>NUCLEOTIDE SEQUENCE [LARGE SCALE GENOMIC DNA]</scope>
    <source>
        <strain evidence="4">CAIM 431</strain>
    </source>
</reference>
<keyword evidence="2" id="KW-0812">Transmembrane</keyword>
<dbReference type="Pfam" id="PF13160">
    <property type="entry name" value="DUF3995"/>
    <property type="match status" value="1"/>
</dbReference>
<dbReference type="Proteomes" id="UP001597326">
    <property type="component" value="Unassembled WGS sequence"/>
</dbReference>
<evidence type="ECO:0000256" key="1">
    <source>
        <dbReference type="SAM" id="MobiDB-lite"/>
    </source>
</evidence>
<gene>
    <name evidence="3" type="ORF">ACFSCS_08295</name>
</gene>
<sequence length="130" mass="13610">MAAGDRRQLRRRDAAQRRPAGPPADGRRGAGEAAGALVPWLDHARGPGHRWVRLVSWLGVALLLAWGGLGMVGAWIGLARGADATPALVGHALLWDPLFVLWGLLLAGALHASRSRPGQRGAAGRADRAG</sequence>
<comment type="caution">
    <text evidence="3">The sequence shown here is derived from an EMBL/GenBank/DDBJ whole genome shotgun (WGS) entry which is preliminary data.</text>
</comment>
<feature type="transmembrane region" description="Helical" evidence="2">
    <location>
        <begin position="88"/>
        <end position="110"/>
    </location>
</feature>
<dbReference type="InterPro" id="IPR025058">
    <property type="entry name" value="DUF3995"/>
</dbReference>
<keyword evidence="2" id="KW-0472">Membrane</keyword>
<evidence type="ECO:0000256" key="2">
    <source>
        <dbReference type="SAM" id="Phobius"/>
    </source>
</evidence>
<keyword evidence="2" id="KW-1133">Transmembrane helix</keyword>
<feature type="region of interest" description="Disordered" evidence="1">
    <location>
        <begin position="1"/>
        <end position="31"/>
    </location>
</feature>
<feature type="transmembrane region" description="Helical" evidence="2">
    <location>
        <begin position="54"/>
        <end position="76"/>
    </location>
</feature>
<protein>
    <submittedName>
        <fullName evidence="3">DUF3995 domain-containing protein</fullName>
    </submittedName>
</protein>
<dbReference type="RefSeq" id="WP_343873232.1">
    <property type="nucleotide sequence ID" value="NZ_BAAAIX010000014.1"/>
</dbReference>
<feature type="compositionally biased region" description="Basic and acidic residues" evidence="1">
    <location>
        <begin position="1"/>
        <end position="16"/>
    </location>
</feature>